<proteinExistence type="predicted"/>
<accession>X0TG30</accession>
<keyword evidence="1" id="KW-0472">Membrane</keyword>
<gene>
    <name evidence="2" type="ORF">S01H1_29690</name>
</gene>
<evidence type="ECO:0000313" key="2">
    <source>
        <dbReference type="EMBL" id="GAF92174.1"/>
    </source>
</evidence>
<feature type="transmembrane region" description="Helical" evidence="1">
    <location>
        <begin position="26"/>
        <end position="46"/>
    </location>
</feature>
<evidence type="ECO:0000256" key="1">
    <source>
        <dbReference type="SAM" id="Phobius"/>
    </source>
</evidence>
<keyword evidence="1" id="KW-0812">Transmembrane</keyword>
<organism evidence="2">
    <name type="scientific">marine sediment metagenome</name>
    <dbReference type="NCBI Taxonomy" id="412755"/>
    <lineage>
        <taxon>unclassified sequences</taxon>
        <taxon>metagenomes</taxon>
        <taxon>ecological metagenomes</taxon>
    </lineage>
</organism>
<reference evidence="2" key="1">
    <citation type="journal article" date="2014" name="Front. Microbiol.">
        <title>High frequency of phylogenetically diverse reductive dehalogenase-homologous genes in deep subseafloor sedimentary metagenomes.</title>
        <authorList>
            <person name="Kawai M."/>
            <person name="Futagami T."/>
            <person name="Toyoda A."/>
            <person name="Takaki Y."/>
            <person name="Nishi S."/>
            <person name="Hori S."/>
            <person name="Arai W."/>
            <person name="Tsubouchi T."/>
            <person name="Morono Y."/>
            <person name="Uchiyama I."/>
            <person name="Ito T."/>
            <person name="Fujiyama A."/>
            <person name="Inagaki F."/>
            <person name="Takami H."/>
        </authorList>
    </citation>
    <scope>NUCLEOTIDE SEQUENCE</scope>
    <source>
        <strain evidence="2">Expedition CK06-06</strain>
    </source>
</reference>
<sequence length="56" mass="6139">MAKYYYQQGKPVGEVWESGRPTDDGANFLILGSFGVAVIIAAVAYFKMKGEGMRYG</sequence>
<keyword evidence="1" id="KW-1133">Transmembrane helix</keyword>
<name>X0TG30_9ZZZZ</name>
<protein>
    <submittedName>
        <fullName evidence="2">Uncharacterized protein</fullName>
    </submittedName>
</protein>
<dbReference type="AlphaFoldDB" id="X0TG30"/>
<dbReference type="EMBL" id="BARS01018235">
    <property type="protein sequence ID" value="GAF92174.1"/>
    <property type="molecule type" value="Genomic_DNA"/>
</dbReference>
<comment type="caution">
    <text evidence="2">The sequence shown here is derived from an EMBL/GenBank/DDBJ whole genome shotgun (WGS) entry which is preliminary data.</text>
</comment>